<organism evidence="3 4">
    <name type="scientific">Mycobacteroides abscessus MAB_091912_2446</name>
    <dbReference type="NCBI Taxonomy" id="1335414"/>
    <lineage>
        <taxon>Bacteria</taxon>
        <taxon>Bacillati</taxon>
        <taxon>Actinomycetota</taxon>
        <taxon>Actinomycetes</taxon>
        <taxon>Mycobacteriales</taxon>
        <taxon>Mycobacteriaceae</taxon>
        <taxon>Mycobacteroides</taxon>
        <taxon>Mycobacteroides abscessus</taxon>
    </lineage>
</organism>
<sequence length="216" mass="22643">MLLSAPLLLPIPNGLDPRHAALTEPMAVGLHAVNKSGIQLGTGAIVIGCGPVGIAVIAALHNLGIEPIVASDYSSARRDLAQRMGAHRVVDPKIEPTFHAWSRIGAGAPVIFEAVGVPGILNEVLREAPHSARVVVVGVCMEPDAITPYFGIAKEVAVQFVLAYEPAEFSETLRRIAHGEIDVAPLVTGEVGLEDVGSAFADLGDPERHCKILVVP</sequence>
<dbReference type="AlphaFoldDB" id="A0A829M9Z9"/>
<dbReference type="InterPro" id="IPR013149">
    <property type="entry name" value="ADH-like_C"/>
</dbReference>
<comment type="caution">
    <text evidence="3">The sequence shown here is derived from an EMBL/GenBank/DDBJ whole genome shotgun (WGS) entry which is preliminary data.</text>
</comment>
<dbReference type="Pfam" id="PF00107">
    <property type="entry name" value="ADH_zinc_N"/>
    <property type="match status" value="1"/>
</dbReference>
<evidence type="ECO:0000313" key="3">
    <source>
        <dbReference type="EMBL" id="ESV61661.1"/>
    </source>
</evidence>
<proteinExistence type="predicted"/>
<dbReference type="PANTHER" id="PTHR43189">
    <property type="entry name" value="ZINC-TYPE ALCOHOL DEHYDROGENASE-LIKE PROTEIN C1198.01-RELATED"/>
    <property type="match status" value="1"/>
</dbReference>
<evidence type="ECO:0000259" key="2">
    <source>
        <dbReference type="Pfam" id="PF00107"/>
    </source>
</evidence>
<dbReference type="EMBL" id="AYTF01000002">
    <property type="protein sequence ID" value="ESV61661.1"/>
    <property type="molecule type" value="Genomic_DNA"/>
</dbReference>
<gene>
    <name evidence="3" type="ORF">L833_4057</name>
</gene>
<accession>A0A829M9Z9</accession>
<reference evidence="3 4" key="1">
    <citation type="journal article" date="2014" name="Emerg. Infect. Dis.">
        <title>High-level Relatedness among Mycobacterium abscessus subsp. massiliense Strains from Widely Separated Outbreaks.</title>
        <authorList>
            <person name="Tettelin H."/>
            <person name="Davidson R.M."/>
            <person name="Agrawal S."/>
            <person name="Aitken M.L."/>
            <person name="Shallom S."/>
            <person name="Hasan N.A."/>
            <person name="Strong M."/>
            <person name="Nogueira de Moura V.C."/>
            <person name="De Groote M.A."/>
            <person name="Duarte R.S."/>
            <person name="Hine E."/>
            <person name="Parankush S."/>
            <person name="Su Q."/>
            <person name="Daugherty S.C."/>
            <person name="Fraser C.M."/>
            <person name="Brown-Elliott B.A."/>
            <person name="Wallace R.J.Jr."/>
            <person name="Holland S.M."/>
            <person name="Sampaio E.P."/>
            <person name="Olivier K.N."/>
            <person name="Jackson M."/>
            <person name="Zelazny A.M."/>
        </authorList>
    </citation>
    <scope>NUCLEOTIDE SEQUENCE [LARGE SCALE GENOMIC DNA]</scope>
    <source>
        <strain evidence="3 4">MAB_091912_2446</strain>
    </source>
</reference>
<dbReference type="PANTHER" id="PTHR43189:SF1">
    <property type="entry name" value="ZINC-TYPE ALCOHOL DEHYDROGENASE-LIKE PROTEIN C1198.01"/>
    <property type="match status" value="1"/>
</dbReference>
<dbReference type="Gene3D" id="3.90.180.10">
    <property type="entry name" value="Medium-chain alcohol dehydrogenases, catalytic domain"/>
    <property type="match status" value="1"/>
</dbReference>
<dbReference type="SUPFAM" id="SSF51735">
    <property type="entry name" value="NAD(P)-binding Rossmann-fold domains"/>
    <property type="match status" value="1"/>
</dbReference>
<dbReference type="Proteomes" id="UP000018502">
    <property type="component" value="Unassembled WGS sequence"/>
</dbReference>
<dbReference type="GO" id="GO:0016491">
    <property type="term" value="F:oxidoreductase activity"/>
    <property type="evidence" value="ECO:0007669"/>
    <property type="project" value="UniProtKB-KW"/>
</dbReference>
<name>A0A829M9Z9_9MYCO</name>
<dbReference type="Gene3D" id="3.40.50.720">
    <property type="entry name" value="NAD(P)-binding Rossmann-like Domain"/>
    <property type="match status" value="1"/>
</dbReference>
<feature type="domain" description="Alcohol dehydrogenase-like C-terminal" evidence="2">
    <location>
        <begin position="51"/>
        <end position="177"/>
    </location>
</feature>
<evidence type="ECO:0000256" key="1">
    <source>
        <dbReference type="ARBA" id="ARBA00023002"/>
    </source>
</evidence>
<dbReference type="InterPro" id="IPR036291">
    <property type="entry name" value="NAD(P)-bd_dom_sf"/>
</dbReference>
<keyword evidence="1" id="KW-0560">Oxidoreductase</keyword>
<evidence type="ECO:0000313" key="4">
    <source>
        <dbReference type="Proteomes" id="UP000018502"/>
    </source>
</evidence>
<protein>
    <submittedName>
        <fullName evidence="3">Zinc-binding dehydrogenase family protein</fullName>
    </submittedName>
</protein>